<dbReference type="Proteomes" id="UP000009022">
    <property type="component" value="Unassembled WGS sequence"/>
</dbReference>
<dbReference type="OrthoDB" id="8954924at2759"/>
<gene>
    <name evidence="1" type="ORF">TRIADDRAFT_55307</name>
</gene>
<dbReference type="HOGENOM" id="CLU_875304_0_0_1"/>
<sequence>MATSKPHYAYSYALSPLPQESVQIVGQPIMRPQPRPPPPPLPPPMNNAVILPVLQRREHGLRVNEGDRFLAYANPSGNNVYAKSQAHRLLPPTSVMIRPRYMPATIGSAPVVATPVAHRPMHHATGATSPSAYGYLTTVPRPQIYRPVINANTRIAMMPVNGQYTEAIRNGLGPSYAANSNPINPSNMVSQPQQQQQQQRLQSAPIMNNIVKEKNPPVRKKKIIRITDPKQGNKDVTEEILQSSYSSDGKIETMSIYVYVLVRAINGLIEVVKLEISSDFSNEVIVESGPIFQDLHWGSTPSIHRAWSFLCVGKTRSG</sequence>
<dbReference type="EMBL" id="DS985244">
    <property type="protein sequence ID" value="EDV25824.1"/>
    <property type="molecule type" value="Genomic_DNA"/>
</dbReference>
<proteinExistence type="predicted"/>
<evidence type="ECO:0000313" key="2">
    <source>
        <dbReference type="Proteomes" id="UP000009022"/>
    </source>
</evidence>
<protein>
    <submittedName>
        <fullName evidence="1">Uncharacterized protein</fullName>
    </submittedName>
</protein>
<evidence type="ECO:0000313" key="1">
    <source>
        <dbReference type="EMBL" id="EDV25824.1"/>
    </source>
</evidence>
<reference evidence="1 2" key="1">
    <citation type="journal article" date="2008" name="Nature">
        <title>The Trichoplax genome and the nature of placozoans.</title>
        <authorList>
            <person name="Srivastava M."/>
            <person name="Begovic E."/>
            <person name="Chapman J."/>
            <person name="Putnam N.H."/>
            <person name="Hellsten U."/>
            <person name="Kawashima T."/>
            <person name="Kuo A."/>
            <person name="Mitros T."/>
            <person name="Salamov A."/>
            <person name="Carpenter M.L."/>
            <person name="Signorovitch A.Y."/>
            <person name="Moreno M.A."/>
            <person name="Kamm K."/>
            <person name="Grimwood J."/>
            <person name="Schmutz J."/>
            <person name="Shapiro H."/>
            <person name="Grigoriev I.V."/>
            <person name="Buss L.W."/>
            <person name="Schierwater B."/>
            <person name="Dellaporta S.L."/>
            <person name="Rokhsar D.S."/>
        </authorList>
    </citation>
    <scope>NUCLEOTIDE SEQUENCE [LARGE SCALE GENOMIC DNA]</scope>
    <source>
        <strain evidence="1 2">Grell-BS-1999</strain>
    </source>
</reference>
<dbReference type="InParanoid" id="B3RUJ0"/>
<dbReference type="AlphaFoldDB" id="B3RUJ0"/>
<organism evidence="1 2">
    <name type="scientific">Trichoplax adhaerens</name>
    <name type="common">Trichoplax reptans</name>
    <dbReference type="NCBI Taxonomy" id="10228"/>
    <lineage>
        <taxon>Eukaryota</taxon>
        <taxon>Metazoa</taxon>
        <taxon>Placozoa</taxon>
        <taxon>Uniplacotomia</taxon>
        <taxon>Trichoplacea</taxon>
        <taxon>Trichoplacidae</taxon>
        <taxon>Trichoplax</taxon>
    </lineage>
</organism>
<keyword evidence="2" id="KW-1185">Reference proteome</keyword>
<name>B3RUJ0_TRIAD</name>
<dbReference type="GeneID" id="6753070"/>
<dbReference type="RefSeq" id="XP_002111857.1">
    <property type="nucleotide sequence ID" value="XM_002111821.1"/>
</dbReference>
<accession>B3RUJ0</accession>
<dbReference type="CTD" id="6753070"/>
<dbReference type="KEGG" id="tad:TRIADDRAFT_55307"/>